<accession>A0A9W8YW31</accession>
<organism evidence="2 3">
    <name type="scientific">Gnomoniopsis smithogilvyi</name>
    <dbReference type="NCBI Taxonomy" id="1191159"/>
    <lineage>
        <taxon>Eukaryota</taxon>
        <taxon>Fungi</taxon>
        <taxon>Dikarya</taxon>
        <taxon>Ascomycota</taxon>
        <taxon>Pezizomycotina</taxon>
        <taxon>Sordariomycetes</taxon>
        <taxon>Sordariomycetidae</taxon>
        <taxon>Diaporthales</taxon>
        <taxon>Gnomoniaceae</taxon>
        <taxon>Gnomoniopsis</taxon>
    </lineage>
</organism>
<comment type="caution">
    <text evidence="2">The sequence shown here is derived from an EMBL/GenBank/DDBJ whole genome shotgun (WGS) entry which is preliminary data.</text>
</comment>
<feature type="compositionally biased region" description="Basic residues" evidence="1">
    <location>
        <begin position="1"/>
        <end position="13"/>
    </location>
</feature>
<gene>
    <name evidence="2" type="ORF">N0V93_002227</name>
</gene>
<sequence length="78" mass="8777">MAISKKLKIQREHKKAEAAGTRAPVKANGLPVKPPKEMVTCQFCKKELVKAFTAQLESHAETHKGWDKQKCWPTVFTS</sequence>
<dbReference type="Proteomes" id="UP001140453">
    <property type="component" value="Unassembled WGS sequence"/>
</dbReference>
<keyword evidence="3" id="KW-1185">Reference proteome</keyword>
<dbReference type="AlphaFoldDB" id="A0A9W8YW31"/>
<dbReference type="EMBL" id="JAPEVB010000002">
    <property type="protein sequence ID" value="KAJ4393021.1"/>
    <property type="molecule type" value="Genomic_DNA"/>
</dbReference>
<evidence type="ECO:0000313" key="2">
    <source>
        <dbReference type="EMBL" id="KAJ4393021.1"/>
    </source>
</evidence>
<proteinExistence type="predicted"/>
<evidence type="ECO:0000313" key="3">
    <source>
        <dbReference type="Proteomes" id="UP001140453"/>
    </source>
</evidence>
<reference evidence="2" key="1">
    <citation type="submission" date="2022-10" db="EMBL/GenBank/DDBJ databases">
        <title>Tapping the CABI collections for fungal endophytes: first genome assemblies for Collariella, Neodidymelliopsis, Ascochyta clinopodiicola, Didymella pomorum, Didymosphaeria variabile, Neocosmospora piperis and Neocucurbitaria cava.</title>
        <authorList>
            <person name="Hill R."/>
        </authorList>
    </citation>
    <scope>NUCLEOTIDE SEQUENCE</scope>
    <source>
        <strain evidence="2">IMI 355082</strain>
    </source>
</reference>
<evidence type="ECO:0000256" key="1">
    <source>
        <dbReference type="SAM" id="MobiDB-lite"/>
    </source>
</evidence>
<name>A0A9W8YW31_9PEZI</name>
<protein>
    <submittedName>
        <fullName evidence="2">Uncharacterized protein</fullName>
    </submittedName>
</protein>
<dbReference type="OrthoDB" id="2532623at2759"/>
<feature type="region of interest" description="Disordered" evidence="1">
    <location>
        <begin position="1"/>
        <end position="31"/>
    </location>
</feature>